<feature type="compositionally biased region" description="Low complexity" evidence="1">
    <location>
        <begin position="459"/>
        <end position="478"/>
    </location>
</feature>
<dbReference type="EMBL" id="MCFA01000007">
    <property type="protein sequence ID" value="ORY18374.1"/>
    <property type="molecule type" value="Genomic_DNA"/>
</dbReference>
<name>A0A1Y2A7D2_9PLEO</name>
<reference evidence="2 3" key="1">
    <citation type="submission" date="2016-07" db="EMBL/GenBank/DDBJ databases">
        <title>Pervasive Adenine N6-methylation of Active Genes in Fungi.</title>
        <authorList>
            <consortium name="DOE Joint Genome Institute"/>
            <person name="Mondo S.J."/>
            <person name="Dannebaum R.O."/>
            <person name="Kuo R.C."/>
            <person name="Labutti K."/>
            <person name="Haridas S."/>
            <person name="Kuo A."/>
            <person name="Salamov A."/>
            <person name="Ahrendt S.R."/>
            <person name="Lipzen A."/>
            <person name="Sullivan W."/>
            <person name="Andreopoulos W.B."/>
            <person name="Clum A."/>
            <person name="Lindquist E."/>
            <person name="Daum C."/>
            <person name="Ramamoorthy G.K."/>
            <person name="Gryganskyi A."/>
            <person name="Culley D."/>
            <person name="Magnuson J.K."/>
            <person name="James T.Y."/>
            <person name="O'Malley M.A."/>
            <person name="Stajich J.E."/>
            <person name="Spatafora J.W."/>
            <person name="Visel A."/>
            <person name="Grigoriev I.V."/>
        </authorList>
    </citation>
    <scope>NUCLEOTIDE SEQUENCE [LARGE SCALE GENOMIC DNA]</scope>
    <source>
        <strain evidence="2 3">CBS 115471</strain>
    </source>
</reference>
<accession>A0A1Y2A7D2</accession>
<organism evidence="2 3">
    <name type="scientific">Clohesyomyces aquaticus</name>
    <dbReference type="NCBI Taxonomy" id="1231657"/>
    <lineage>
        <taxon>Eukaryota</taxon>
        <taxon>Fungi</taxon>
        <taxon>Dikarya</taxon>
        <taxon>Ascomycota</taxon>
        <taxon>Pezizomycotina</taxon>
        <taxon>Dothideomycetes</taxon>
        <taxon>Pleosporomycetidae</taxon>
        <taxon>Pleosporales</taxon>
        <taxon>Lindgomycetaceae</taxon>
        <taxon>Clohesyomyces</taxon>
    </lineage>
</organism>
<feature type="region of interest" description="Disordered" evidence="1">
    <location>
        <begin position="124"/>
        <end position="157"/>
    </location>
</feature>
<protein>
    <submittedName>
        <fullName evidence="2">Uncharacterized protein</fullName>
    </submittedName>
</protein>
<evidence type="ECO:0000313" key="3">
    <source>
        <dbReference type="Proteomes" id="UP000193144"/>
    </source>
</evidence>
<feature type="compositionally biased region" description="Basic and acidic residues" evidence="1">
    <location>
        <begin position="35"/>
        <end position="46"/>
    </location>
</feature>
<keyword evidence="3" id="KW-1185">Reference proteome</keyword>
<feature type="region of interest" description="Disordered" evidence="1">
    <location>
        <begin position="208"/>
        <end position="229"/>
    </location>
</feature>
<feature type="region of interest" description="Disordered" evidence="1">
    <location>
        <begin position="1"/>
        <end position="22"/>
    </location>
</feature>
<feature type="compositionally biased region" description="Basic and acidic residues" evidence="1">
    <location>
        <begin position="432"/>
        <end position="441"/>
    </location>
</feature>
<feature type="compositionally biased region" description="Polar residues" evidence="1">
    <location>
        <begin position="661"/>
        <end position="677"/>
    </location>
</feature>
<evidence type="ECO:0000256" key="1">
    <source>
        <dbReference type="SAM" id="MobiDB-lite"/>
    </source>
</evidence>
<feature type="region of interest" description="Disordered" evidence="1">
    <location>
        <begin position="806"/>
        <end position="866"/>
    </location>
</feature>
<proteinExistence type="predicted"/>
<comment type="caution">
    <text evidence="2">The sequence shown here is derived from an EMBL/GenBank/DDBJ whole genome shotgun (WGS) entry which is preliminary data.</text>
</comment>
<feature type="compositionally biased region" description="Basic and acidic residues" evidence="1">
    <location>
        <begin position="834"/>
        <end position="843"/>
    </location>
</feature>
<feature type="region of interest" description="Disordered" evidence="1">
    <location>
        <begin position="35"/>
        <end position="73"/>
    </location>
</feature>
<feature type="region of interest" description="Disordered" evidence="1">
    <location>
        <begin position="661"/>
        <end position="691"/>
    </location>
</feature>
<sequence length="882" mass="96711">MEHYHGSYDQGPPFHHQSKYHDGAEEVVQEIPHDLSYDHPDSHATNEEANEFPSHSRPHEGHMLPATNSDHGLSVQDSSGDFSGDLTDFDPGPSFMGHDTGLSQDFDLCRPNENSAVRSQQMVQNSQFGSSPRTAFNPNSFRPSNGQMPSLDGLRPATRRNSNVVSLQEIAKFNAVKRQRSSELAEPNPKTPVWKLAPWPERFRSMFGEDPQSIGSAGGSPHAPGVSREPTDEWSVALYHRREVAKAPSLQPERDETIPRVLREDEKWVERLFKAMENVEQCLDKDKSPDLKKFDVQNFPSIASVVKAVCRELMVAAVSRAVHGFRQGTRAHDHAEKPDDDCLEDKFGTLQDRLTNIAKALQVDKRICRDVLNDFAKLEEFVNAPLQYAKTKIGNAKNNNKRTLVGGTNKIWARRFAELGQEPPAPLTPADLEAKKDKASDKATTPSSPPQQAPVQTFTAALPISAPSTSSTSAGPATQSEISTPPLPKVQHPKGNSSRIQGAPERRPNDAATAQIMATPVASLAQTSAAQFTDRSILATGSSCKPLNDMTDESFSWRGFQPTTPNTVSAGTASPSNYLVSNWQRQASPQTAHTGTTMNVPTPGGRNVTIQRFANGPQRGYMIHQQSQNSSLQMNGAMPYSNQRFPAGPVALQSEISSALISSRPNADRNSQVSSPRTKGPSYFYSTPRQGQAVDTWGTGYDGKTQGQVGRATGGGYFGQINNQGGATRPKEMMYVGQLQKQGRSQPPQGNGYLAQTQYQSHIQRFPGQTPAAFGVGPRTEGNPQAWARFKAKHEARVEAQRQIQRAQVAPAMAGAKRSRGEGDVEDEEEEEHEATKIKRPQHDPPTGLGELGTAEETEPQFFVPKEQEMNAMNSFLMDEEL</sequence>
<gene>
    <name evidence="2" type="ORF">BCR34DRAFT_596308</name>
</gene>
<dbReference type="OrthoDB" id="3801063at2759"/>
<evidence type="ECO:0000313" key="2">
    <source>
        <dbReference type="EMBL" id="ORY18374.1"/>
    </source>
</evidence>
<dbReference type="AlphaFoldDB" id="A0A1Y2A7D2"/>
<feature type="region of interest" description="Disordered" evidence="1">
    <location>
        <begin position="420"/>
        <end position="509"/>
    </location>
</feature>
<feature type="compositionally biased region" description="Polar residues" evidence="1">
    <location>
        <begin position="124"/>
        <end position="148"/>
    </location>
</feature>
<feature type="compositionally biased region" description="Acidic residues" evidence="1">
    <location>
        <begin position="824"/>
        <end position="833"/>
    </location>
</feature>
<dbReference type="Proteomes" id="UP000193144">
    <property type="component" value="Unassembled WGS sequence"/>
</dbReference>